<comment type="caution">
    <text evidence="1">The sequence shown here is derived from an EMBL/GenBank/DDBJ whole genome shotgun (WGS) entry which is preliminary data.</text>
</comment>
<evidence type="ECO:0000313" key="1">
    <source>
        <dbReference type="EMBL" id="PWJ95210.1"/>
    </source>
</evidence>
<dbReference type="RefSeq" id="WP_109604461.1">
    <property type="nucleotide sequence ID" value="NZ_JAMHJO010000006.1"/>
</dbReference>
<name>A0AA45HIR6_9BACT</name>
<gene>
    <name evidence="1" type="ORF">C7380_10617</name>
</gene>
<sequence length="588" mass="67166">MKYIYALFLFIISFLFVSCNKSIDYEVKLTENVFSPNIPFEFITNFDYDEVNIYIDNSPVNDFISPGDFYIKNLKSGKHDVKLLFKNSGDEITSYATDFFYDGDAPEVSIIKNYLDKGILKVSFDFDEDDVNFIELYNNDTIIATSNSKNIEFPLYKDSGIINLSFKFYDDFMNYTQKKISINTDEDSAPVVNSDKIRINIFGDANFDFTDDWDSELKLFIKKDGDYFFPYEINPSSNFNTEILVYDSNNNFSTKNVDINMDNKIPEMVDISSRLISKDSGFISWEFDPFFNEYEIEYFTKNFGWKSSIITGSSFVEIGNSEITFVRKVSENGTRGFPSVPVFKFSSSFLPYASGILEDISENTLLTQINSPFIISSDLLLEKNRSLFVESGTSIRFFADSRLIIRGNLFVMPGAAKTLFFGSGSIIMDGGNLIISKADFNNINITGKVGKLIFLEDVNFENSLLDISNISRFISYNNNFSNTTVNLENLFDFYSIDSKFEVLNIKNLFYGLIKDLTVKNFNIDFKSKIASENSNIENLNLNNFSFFKSFNDKILNAQINNFSLITGIEESFSENISNNSGVVTNNDE</sequence>
<dbReference type="PROSITE" id="PS51257">
    <property type="entry name" value="PROKAR_LIPOPROTEIN"/>
    <property type="match status" value="1"/>
</dbReference>
<organism evidence="1 2">
    <name type="scientific">Oceanotoga teriensis</name>
    <dbReference type="NCBI Taxonomy" id="515440"/>
    <lineage>
        <taxon>Bacteria</taxon>
        <taxon>Thermotogati</taxon>
        <taxon>Thermotogota</taxon>
        <taxon>Thermotogae</taxon>
        <taxon>Petrotogales</taxon>
        <taxon>Petrotogaceae</taxon>
        <taxon>Oceanotoga</taxon>
    </lineage>
</organism>
<proteinExistence type="predicted"/>
<keyword evidence="2" id="KW-1185">Reference proteome</keyword>
<reference evidence="1 2" key="1">
    <citation type="submission" date="2018-05" db="EMBL/GenBank/DDBJ databases">
        <title>Genomic Encyclopedia of Type Strains, Phase IV (KMG-IV): sequencing the most valuable type-strain genomes for metagenomic binning, comparative biology and taxonomic classification.</title>
        <authorList>
            <person name="Goeker M."/>
        </authorList>
    </citation>
    <scope>NUCLEOTIDE SEQUENCE [LARGE SCALE GENOMIC DNA]</scope>
    <source>
        <strain evidence="1 2">DSM 24906</strain>
    </source>
</reference>
<accession>A0AA45HIR6</accession>
<dbReference type="AlphaFoldDB" id="A0AA45HIR6"/>
<dbReference type="Proteomes" id="UP000245921">
    <property type="component" value="Unassembled WGS sequence"/>
</dbReference>
<protein>
    <submittedName>
        <fullName evidence="1">Uncharacterized protein</fullName>
    </submittedName>
</protein>
<dbReference type="EMBL" id="QGGI01000006">
    <property type="protein sequence ID" value="PWJ95210.1"/>
    <property type="molecule type" value="Genomic_DNA"/>
</dbReference>
<evidence type="ECO:0000313" key="2">
    <source>
        <dbReference type="Proteomes" id="UP000245921"/>
    </source>
</evidence>